<reference evidence="1 2" key="1">
    <citation type="submission" date="2014-04" db="EMBL/GenBank/DDBJ databases">
        <title>Marinobacterium kochiensis sp. nov., isolated from sediment sample collected from Kochi backwaters in Kerala, India.</title>
        <authorList>
            <person name="Singh A."/>
            <person name="Pinnaka A.K."/>
        </authorList>
    </citation>
    <scope>NUCLEOTIDE SEQUENCE [LARGE SCALE GENOMIC DNA]</scope>
    <source>
        <strain evidence="1 2">AK27</strain>
    </source>
</reference>
<dbReference type="AlphaFoldDB" id="A0A081G460"/>
<dbReference type="RefSeq" id="WP_036183115.1">
    <property type="nucleotide sequence ID" value="NZ_JMQN01000011.1"/>
</dbReference>
<organism evidence="1 2">
    <name type="scientific">Marinobacterium lacunae</name>
    <dbReference type="NCBI Taxonomy" id="1232683"/>
    <lineage>
        <taxon>Bacteria</taxon>
        <taxon>Pseudomonadati</taxon>
        <taxon>Pseudomonadota</taxon>
        <taxon>Gammaproteobacteria</taxon>
        <taxon>Oceanospirillales</taxon>
        <taxon>Oceanospirillaceae</taxon>
        <taxon>Marinobacterium</taxon>
    </lineage>
</organism>
<proteinExistence type="predicted"/>
<comment type="caution">
    <text evidence="1">The sequence shown here is derived from an EMBL/GenBank/DDBJ whole genome shotgun (WGS) entry which is preliminary data.</text>
</comment>
<keyword evidence="2" id="KW-1185">Reference proteome</keyword>
<evidence type="ECO:0000313" key="1">
    <source>
        <dbReference type="EMBL" id="KEA65565.1"/>
    </source>
</evidence>
<evidence type="ECO:0000313" key="2">
    <source>
        <dbReference type="Proteomes" id="UP000028252"/>
    </source>
</evidence>
<dbReference type="OrthoDB" id="6119943at2"/>
<dbReference type="STRING" id="1232683.ADIMK_0522"/>
<protein>
    <submittedName>
        <fullName evidence="1">Uncharacterized protein</fullName>
    </submittedName>
</protein>
<dbReference type="eggNOG" id="ENOG50334QZ">
    <property type="taxonomic scope" value="Bacteria"/>
</dbReference>
<dbReference type="Proteomes" id="UP000028252">
    <property type="component" value="Unassembled WGS sequence"/>
</dbReference>
<gene>
    <name evidence="1" type="ORF">ADIMK_0522</name>
</gene>
<dbReference type="PATRIC" id="fig|1232683.4.peg.516"/>
<accession>A0A081G460</accession>
<sequence length="127" mass="14578">MLRRPVFVIALLVILGLGYVSWQRSEQQKVTLQNDGFTLSQSLGGTPELVIDTQARQMALVGPDGYERFGFDDYRGANIISKELRETEVNYRIELSLSQQRTRAIRFSTEWEARRALDRLSEILNAQ</sequence>
<name>A0A081G460_9GAMM</name>
<dbReference type="EMBL" id="JMQN01000011">
    <property type="protein sequence ID" value="KEA65565.1"/>
    <property type="molecule type" value="Genomic_DNA"/>
</dbReference>